<dbReference type="EC" id="2.7.11.1" evidence="3"/>
<dbReference type="InterPro" id="IPR003152">
    <property type="entry name" value="FATC_dom"/>
</dbReference>
<evidence type="ECO:0000256" key="4">
    <source>
        <dbReference type="ARBA" id="ARBA00022527"/>
    </source>
</evidence>
<dbReference type="SMART" id="SM01343">
    <property type="entry name" value="FATC"/>
    <property type="match status" value="1"/>
</dbReference>
<evidence type="ECO:0000256" key="11">
    <source>
        <dbReference type="ARBA" id="ARBA00023242"/>
    </source>
</evidence>
<dbReference type="GO" id="GO:0000723">
    <property type="term" value="P:telomere maintenance"/>
    <property type="evidence" value="ECO:0007669"/>
    <property type="project" value="TreeGrafter"/>
</dbReference>
<evidence type="ECO:0000259" key="13">
    <source>
        <dbReference type="PROSITE" id="PS50290"/>
    </source>
</evidence>
<dbReference type="Gene3D" id="1.10.1070.11">
    <property type="entry name" value="Phosphatidylinositol 3-/4-kinase, catalytic domain"/>
    <property type="match status" value="1"/>
</dbReference>
<reference evidence="17" key="1">
    <citation type="submission" date="2025-08" db="UniProtKB">
        <authorList>
            <consortium name="RefSeq"/>
        </authorList>
    </citation>
    <scope>IDENTIFICATION</scope>
    <source>
        <tissue evidence="17">Whole body</tissue>
    </source>
</reference>
<feature type="domain" description="FAT" evidence="14">
    <location>
        <begin position="1537"/>
        <end position="2086"/>
    </location>
</feature>
<evidence type="ECO:0000256" key="1">
    <source>
        <dbReference type="ARBA" id="ARBA00004123"/>
    </source>
</evidence>
<evidence type="ECO:0000256" key="7">
    <source>
        <dbReference type="ARBA" id="ARBA00022763"/>
    </source>
</evidence>
<dbReference type="InterPro" id="IPR018936">
    <property type="entry name" value="PI3/4_kinase_CS"/>
</dbReference>
<evidence type="ECO:0000259" key="15">
    <source>
        <dbReference type="PROSITE" id="PS51190"/>
    </source>
</evidence>
<evidence type="ECO:0000256" key="12">
    <source>
        <dbReference type="ARBA" id="ARBA00024420"/>
    </source>
</evidence>
<dbReference type="Pfam" id="PF02259">
    <property type="entry name" value="FAT"/>
    <property type="match status" value="1"/>
</dbReference>
<dbReference type="InterPro" id="IPR003151">
    <property type="entry name" value="PIK-rel_kinase_FAT"/>
</dbReference>
<comment type="similarity">
    <text evidence="2">Belongs to the PI3/PI4-kinase family. ATM subfamily.</text>
</comment>
<dbReference type="GO" id="GO:0005634">
    <property type="term" value="C:nucleus"/>
    <property type="evidence" value="ECO:0007669"/>
    <property type="project" value="UniProtKB-SubCell"/>
</dbReference>
<evidence type="ECO:0000259" key="14">
    <source>
        <dbReference type="PROSITE" id="PS51189"/>
    </source>
</evidence>
<dbReference type="PROSITE" id="PS51189">
    <property type="entry name" value="FAT"/>
    <property type="match status" value="1"/>
</dbReference>
<keyword evidence="6" id="KW-0547">Nucleotide-binding</keyword>
<dbReference type="OMA" id="YTVYSQM"/>
<dbReference type="GO" id="GO:0005524">
    <property type="term" value="F:ATP binding"/>
    <property type="evidence" value="ECO:0007669"/>
    <property type="project" value="UniProtKB-KW"/>
</dbReference>
<dbReference type="GO" id="GO:0004674">
    <property type="term" value="F:protein serine/threonine kinase activity"/>
    <property type="evidence" value="ECO:0007669"/>
    <property type="project" value="UniProtKB-KW"/>
</dbReference>
<dbReference type="Pfam" id="PF02260">
    <property type="entry name" value="FATC"/>
    <property type="match status" value="1"/>
</dbReference>
<dbReference type="Pfam" id="PF23593">
    <property type="entry name" value="HEAT_ATR"/>
    <property type="match status" value="1"/>
</dbReference>
<sequence length="2537" mass="291765">MMEDDSNDGPFTVWQMFNAPTLVLFNNLEHAADGLDRLLTSILKLSGDFTEVLVPRPGVSKWPDSYYHAFNTWLIGRLFYICSVDDLKRIHITSKEAQIKILNILCTNGASFYKSLHSEYYTILITLLQYYRDFPSEKVKAITLENFTPEKIVIPNVDIHLDPIYVKVDNIMTCKTLIDLVLQLLSESIPPGLLYCIKQDLEEDVFAEVLNAIEDFSMDLKYMGFSFFLNLIKNINTNTISKFHDLFPCIYQRLLSSLEALVQLMSVLHDKSEIDTNLLNDLNKIVLELIKNMENNIESESSVIGICSIILRNKTSRIFHQELKLYCLSLSCKINLSEELLMITEIDSSQIHELSNCYSKNIAEHIRSNRKVERKINLKENWYYIQVISVINGIKSCEDINIDTFLANYHLQRCHKALGILEIVSIEDKMYISEKGQTVYEFINRQNILNIWHTLSKLIKHHQSMIVGNETSLELIMNIVLSTINLSENITREDANLILEILCLQTSATFSEHNLLFSDTIKKIVLKYLLIAKIYLKAGVTEKWNKIITFLYSSVIKNQDLDVSRNVTDLFPFMQINKMISASKIIGDNLMPVFMIKDVDLQMEILKVIPAIACMSLGSHSIIISNAKNPTGQVIFTNSVISICVNCFNCHNFNENVSNSEDFCSQVKKEFKVLHSDSNLMTPTKISIFTGLKKLFGKFINMNICKEIGDDFWKIVRRLCNHYYIFDFEVSTKIINESYLLEGLKVFKPFIDSTQNHKHPEWISKIDVLISLFIKLLVSSTCTSLENNDYTMQATTLDCIKELGLCHNDKLIFPITKLLIYYIMHPLCSLSPKAIVDLRDVCEFHNQTPNQVYHRYKKDYCKLFVECSLYNGKDFAVYLLKVVRAFGFIGYRDFISKDIHHFLPYLIPYAAVVKEVPSMIEEIATLVQCSVSDFLIERFPHIYVHVYLTESNEAAKKCYDVIEKLTKTSTRNLIKRHFRVILTEFLLQYCVNPEKVLDACRYLACHDPDVSTPQYSMSMSTTQIAEFLNPKFLGVLAYFDHKLVNSKVALSVKRKALKSFPDIMQLMGTQYLTPLRFKVLATLRSALPLAKEFPKILAEAWGSFVHNIDSISLGPLLSNLAVSLLQQFEYAPHEINKIFQYIILKNENLLSAHISDLFFVEDSKISERVKIVIKKHVKRTQPDGFQDRIKWYLQHLNHDISNIKASAFSHLNKLLKNNRSEIHRAIFGGKNIEPIMVELIDSLLVGCKEASAAVSLASGACLGQLGAVEAGHLPRQYVQPDRSPFAFSISDDCFAATALVELTRAFQYEKDTMNMDCYALTIQEILKIYDISPTGTKKEVWDSFPENMHQVMYPLLSSRYTLAYPSQPKKIHPLFGSVHGTVFLEWAHNWTGQLIPSIESESIRELLRTVHPSMRRDVRTLFLFMPYVLLHAIMSNKNVNLIQEEIMAVIGVENNENNIPVTVERSKYKMLRHIRMTPNINSVQAEGNQNKCSKTIYTLLDFLNRWLLEWTNVKQRPLENENYKSIKKFVESFDKLMIARGNYACGELERALQYLELYMDEDKGHVQEQLPLLAEIYALLDEPDSVAGILSIKRSEPSLKEFILTQVVTGRLQDAALCCERLARDGRLDRHSLQGMIEFYLDLDQPFTAYRLLSEHNSDNMMELSAEPLWRLGRFEQLEELVKKPVPPSRENWGLLMGRILLAYRKEDHDMFTTSCDNAMKRLLQEMDGKSREESALRSGYQSVLGLHIITEAGHAEEVLKRLKNIDDGSGQGIEVINELLGEWRQRLSVVQSDFRTIEPLLRLRRILLHQTQELLEPTHPLTASRLKTCIGDLWLQSAKHARKAGVFQQSYMYILNAEEYKPEELFIEKAKIYWARGQQEHVMTTLRRGIEEAFPDLENLTQEQRKICAKAKLLIAKYNDETTNVDVDVNIGYYKESVEVFKQWEKSLVCLGSYYEKASSTESAANSSALWARRLYALNSYGKALQYGHKYLYQSMPRMLSIWLDVEVTAADTSIHSILAQMTEIIKTYSERLPTYLFLTAFSQIISRICHPVKEVYQQLKAIIVKLVLAYPQQSLWMSLSVLQSGYAVRARRCADVFAAPALREPPARRLLHDFTALAERLIELCNNPLPAAGSSTTVSAIVRGLPRLLSSENFSHIMMPFQEFCKIVLPSKAARQERIDFNIPTEPAVYIAGIEERVTILPSLQKPRKVTLRGSDGKAYIIMLKPRDDLRKDFRLMEFNGVVNRFLQDAPETRKRRLYIRTYSVLPLNEECGLIEWVPNLLGLRPVLMHIYKQKGIHTNNRELKEMMCSNKDPVEKKRRIYEEQLLPRHPPVFQEWFRRVFSDPYGWYQARSAYIRTTAVMSMVGYILGLGDRHGENISFDSTNGDTVHVDFNCLFNKGESFEWPERVPFRLTHNMEAAMGPLKHEGMFRKSCEAVMVALRAQTAALMSVIGPFVYDPLVSWGRSRALEHGERTNEQALQHLQHIRQRLNGMVKTKNKQLSLSLSPEGQVEHLIIEATSVHNLCQMYIGWGPFL</sequence>
<evidence type="ECO:0000256" key="2">
    <source>
        <dbReference type="ARBA" id="ARBA00010769"/>
    </source>
</evidence>
<name>A0A8B8HTT9_VANTA</name>
<evidence type="ECO:0000313" key="17">
    <source>
        <dbReference type="RefSeq" id="XP_026488273.2"/>
    </source>
</evidence>
<dbReference type="Gene3D" id="3.30.1010.10">
    <property type="entry name" value="Phosphatidylinositol 3-kinase Catalytic Subunit, Chain A, domain 4"/>
    <property type="match status" value="1"/>
</dbReference>
<dbReference type="InterPro" id="IPR036940">
    <property type="entry name" value="PI3/4_kinase_cat_sf"/>
</dbReference>
<dbReference type="InterPro" id="IPR012993">
    <property type="entry name" value="UME"/>
</dbReference>
<dbReference type="PANTHER" id="PTHR11139:SF69">
    <property type="entry name" value="SERINE_THREONINE-PROTEIN KINASE ATR"/>
    <property type="match status" value="1"/>
</dbReference>
<dbReference type="InterPro" id="IPR000403">
    <property type="entry name" value="PI3/4_kinase_cat_dom"/>
</dbReference>
<dbReference type="InterPro" id="IPR050517">
    <property type="entry name" value="DDR_Repair_Kinase"/>
</dbReference>
<dbReference type="InterPro" id="IPR011009">
    <property type="entry name" value="Kinase-like_dom_sf"/>
</dbReference>
<dbReference type="SUPFAM" id="SSF48371">
    <property type="entry name" value="ARM repeat"/>
    <property type="match status" value="1"/>
</dbReference>
<dbReference type="Pfam" id="PF00454">
    <property type="entry name" value="PI3_PI4_kinase"/>
    <property type="match status" value="1"/>
</dbReference>
<keyword evidence="5" id="KW-0808">Transferase</keyword>
<dbReference type="InterPro" id="IPR056802">
    <property type="entry name" value="ATR-like_M-HEAT"/>
</dbReference>
<dbReference type="SMART" id="SM00802">
    <property type="entry name" value="UME"/>
    <property type="match status" value="1"/>
</dbReference>
<dbReference type="PANTHER" id="PTHR11139">
    <property type="entry name" value="ATAXIA TELANGIECTASIA MUTATED ATM -RELATED"/>
    <property type="match status" value="1"/>
</dbReference>
<dbReference type="InterPro" id="IPR014009">
    <property type="entry name" value="PIK_FAT"/>
</dbReference>
<evidence type="ECO:0000256" key="8">
    <source>
        <dbReference type="ARBA" id="ARBA00022777"/>
    </source>
</evidence>
<dbReference type="PROSITE" id="PS51190">
    <property type="entry name" value="FATC"/>
    <property type="match status" value="1"/>
</dbReference>
<dbReference type="InterPro" id="IPR016024">
    <property type="entry name" value="ARM-type_fold"/>
</dbReference>
<dbReference type="GO" id="GO:0000077">
    <property type="term" value="P:DNA damage checkpoint signaling"/>
    <property type="evidence" value="ECO:0007669"/>
    <property type="project" value="TreeGrafter"/>
</dbReference>
<evidence type="ECO:0000256" key="5">
    <source>
        <dbReference type="ARBA" id="ARBA00022679"/>
    </source>
</evidence>
<evidence type="ECO:0000313" key="16">
    <source>
        <dbReference type="Proteomes" id="UP001652626"/>
    </source>
</evidence>
<keyword evidence="16" id="KW-1185">Reference proteome</keyword>
<dbReference type="PROSITE" id="PS00916">
    <property type="entry name" value="PI3_4_KINASE_2"/>
    <property type="match status" value="1"/>
</dbReference>
<comment type="subcellular location">
    <subcellularLocation>
        <location evidence="1">Nucleus</location>
    </subcellularLocation>
</comment>
<dbReference type="RefSeq" id="XP_026488273.2">
    <property type="nucleotide sequence ID" value="XM_026632488.2"/>
</dbReference>
<organism evidence="16 17">
    <name type="scientific">Vanessa tameamea</name>
    <name type="common">Kamehameha butterfly</name>
    <dbReference type="NCBI Taxonomy" id="334116"/>
    <lineage>
        <taxon>Eukaryota</taxon>
        <taxon>Metazoa</taxon>
        <taxon>Ecdysozoa</taxon>
        <taxon>Arthropoda</taxon>
        <taxon>Hexapoda</taxon>
        <taxon>Insecta</taxon>
        <taxon>Pterygota</taxon>
        <taxon>Neoptera</taxon>
        <taxon>Endopterygota</taxon>
        <taxon>Lepidoptera</taxon>
        <taxon>Glossata</taxon>
        <taxon>Ditrysia</taxon>
        <taxon>Papilionoidea</taxon>
        <taxon>Nymphalidae</taxon>
        <taxon>Nymphalinae</taxon>
        <taxon>Vanessa</taxon>
    </lineage>
</organism>
<dbReference type="GO" id="GO:0006281">
    <property type="term" value="P:DNA repair"/>
    <property type="evidence" value="ECO:0007669"/>
    <property type="project" value="UniProtKB-KW"/>
</dbReference>
<proteinExistence type="inferred from homology"/>
<keyword evidence="11" id="KW-0539">Nucleus</keyword>
<evidence type="ECO:0000256" key="9">
    <source>
        <dbReference type="ARBA" id="ARBA00022840"/>
    </source>
</evidence>
<keyword evidence="7" id="KW-0227">DNA damage</keyword>
<keyword evidence="10" id="KW-0234">DNA repair</keyword>
<dbReference type="CDD" id="cd00892">
    <property type="entry name" value="PIKKc_ATR"/>
    <property type="match status" value="1"/>
</dbReference>
<feature type="domain" description="PI3K/PI4K catalytic" evidence="13">
    <location>
        <begin position="2196"/>
        <end position="2507"/>
    </location>
</feature>
<protein>
    <recommendedName>
        <fullName evidence="12">Serine/threonine-protein kinase ATR</fullName>
        <ecNumber evidence="3">2.7.11.1</ecNumber>
    </recommendedName>
</protein>
<evidence type="ECO:0000256" key="3">
    <source>
        <dbReference type="ARBA" id="ARBA00012513"/>
    </source>
</evidence>
<dbReference type="SUPFAM" id="SSF56112">
    <property type="entry name" value="Protein kinase-like (PK-like)"/>
    <property type="match status" value="1"/>
</dbReference>
<evidence type="ECO:0000256" key="10">
    <source>
        <dbReference type="ARBA" id="ARBA00023204"/>
    </source>
</evidence>
<dbReference type="InterPro" id="IPR057564">
    <property type="entry name" value="HEAT_ATR"/>
</dbReference>
<dbReference type="Proteomes" id="UP001652626">
    <property type="component" value="Chromosome 9"/>
</dbReference>
<feature type="domain" description="FATC" evidence="15">
    <location>
        <begin position="2505"/>
        <end position="2537"/>
    </location>
</feature>
<keyword evidence="4" id="KW-0723">Serine/threonine-protein kinase</keyword>
<keyword evidence="8" id="KW-0418">Kinase</keyword>
<keyword evidence="9" id="KW-0067">ATP-binding</keyword>
<dbReference type="OrthoDB" id="381190at2759"/>
<dbReference type="Pfam" id="PF08064">
    <property type="entry name" value="UME"/>
    <property type="match status" value="1"/>
</dbReference>
<evidence type="ECO:0000256" key="6">
    <source>
        <dbReference type="ARBA" id="ARBA00022741"/>
    </source>
</evidence>
<dbReference type="GeneID" id="113394984"/>
<dbReference type="Pfam" id="PF25030">
    <property type="entry name" value="M-HEAT_ATR"/>
    <property type="match status" value="1"/>
</dbReference>
<dbReference type="PROSITE" id="PS50290">
    <property type="entry name" value="PI3_4_KINASE_3"/>
    <property type="match status" value="1"/>
</dbReference>
<accession>A0A8B8HTT9</accession>
<dbReference type="GO" id="GO:0005694">
    <property type="term" value="C:chromosome"/>
    <property type="evidence" value="ECO:0007669"/>
    <property type="project" value="TreeGrafter"/>
</dbReference>
<dbReference type="SMART" id="SM00146">
    <property type="entry name" value="PI3Kc"/>
    <property type="match status" value="1"/>
</dbReference>
<gene>
    <name evidence="17" type="primary">LOC113394984</name>
</gene>